<accession>A0A481YUP1</accession>
<reference evidence="2" key="1">
    <citation type="journal article" date="2019" name="MBio">
        <title>Virus Genomes from Deep Sea Sediments Expand the Ocean Megavirome and Support Independent Origins of Viral Gigantism.</title>
        <authorList>
            <person name="Backstrom D."/>
            <person name="Yutin N."/>
            <person name="Jorgensen S.L."/>
            <person name="Dharamshi J."/>
            <person name="Homa F."/>
            <person name="Zaremba-Niedwiedzka K."/>
            <person name="Spang A."/>
            <person name="Wolf Y.I."/>
            <person name="Koonin E.V."/>
            <person name="Ettema T.J."/>
        </authorList>
    </citation>
    <scope>NUCLEOTIDE SEQUENCE</scope>
</reference>
<keyword evidence="1" id="KW-1133">Transmembrane helix</keyword>
<keyword evidence="1" id="KW-0812">Transmembrane</keyword>
<organism evidence="2">
    <name type="scientific">Marseillevirus LCMAC103</name>
    <dbReference type="NCBI Taxonomy" id="2506604"/>
    <lineage>
        <taxon>Viruses</taxon>
        <taxon>Varidnaviria</taxon>
        <taxon>Bamfordvirae</taxon>
        <taxon>Nucleocytoviricota</taxon>
        <taxon>Megaviricetes</taxon>
        <taxon>Pimascovirales</taxon>
        <taxon>Pimascovirales incertae sedis</taxon>
        <taxon>Marseilleviridae</taxon>
    </lineage>
</organism>
<evidence type="ECO:0000313" key="2">
    <source>
        <dbReference type="EMBL" id="QBK86902.1"/>
    </source>
</evidence>
<keyword evidence="1" id="KW-0472">Membrane</keyword>
<feature type="transmembrane region" description="Helical" evidence="1">
    <location>
        <begin position="50"/>
        <end position="74"/>
    </location>
</feature>
<gene>
    <name evidence="2" type="ORF">LCMAC103_02400</name>
</gene>
<feature type="transmembrane region" description="Helical" evidence="1">
    <location>
        <begin position="103"/>
        <end position="124"/>
    </location>
</feature>
<proteinExistence type="predicted"/>
<evidence type="ECO:0000256" key="1">
    <source>
        <dbReference type="SAM" id="Phobius"/>
    </source>
</evidence>
<dbReference type="EMBL" id="MK500338">
    <property type="protein sequence ID" value="QBK86902.1"/>
    <property type="molecule type" value="Genomic_DNA"/>
</dbReference>
<protein>
    <recommendedName>
        <fullName evidence="3">Transmembrane protein</fullName>
    </recommendedName>
</protein>
<sequence>MQTKCVLAVLGAVWAWETIAIGRGHAYRPSSPLVWAADTAYGFFEAIGRTIAYVSGLLFTWIDVYEIGMALVALTEPVLRLLMSPFRIVYGYVWELAVYHNKWFLVILGTATLAACALAVACAWRRAEGPFKPKPAPAAREHAQ</sequence>
<name>A0A481YUP1_9VIRU</name>
<evidence type="ECO:0008006" key="3">
    <source>
        <dbReference type="Google" id="ProtNLM"/>
    </source>
</evidence>